<proteinExistence type="predicted"/>
<evidence type="ECO:0000256" key="1">
    <source>
        <dbReference type="ARBA" id="ARBA00022801"/>
    </source>
</evidence>
<accession>A0AA49Q6L4</accession>
<evidence type="ECO:0000313" key="5">
    <source>
        <dbReference type="EMBL" id="WKW14623.1"/>
    </source>
</evidence>
<keyword evidence="2" id="KW-0732">Signal</keyword>
<dbReference type="KEGG" id="pspc:Strain318_000974"/>
<accession>A0AA49Q4C2</accession>
<feature type="domain" description="BD-FAE-like" evidence="3">
    <location>
        <begin position="64"/>
        <end position="247"/>
    </location>
</feature>
<keyword evidence="1 5" id="KW-0378">Hydrolase</keyword>
<organism evidence="5 6">
    <name type="scientific">Pseudogemmatithrix spongiicola</name>
    <dbReference type="NCBI Taxonomy" id="3062599"/>
    <lineage>
        <taxon>Bacteria</taxon>
        <taxon>Pseudomonadati</taxon>
        <taxon>Gemmatimonadota</taxon>
        <taxon>Gemmatimonadia</taxon>
        <taxon>Gemmatimonadales</taxon>
        <taxon>Gemmatimonadaceae</taxon>
        <taxon>Pseudogemmatithrix</taxon>
    </lineage>
</organism>
<dbReference type="Proteomes" id="UP001229955">
    <property type="component" value="Chromosome"/>
</dbReference>
<reference evidence="5" key="1">
    <citation type="submission" date="2023-07" db="EMBL/GenBank/DDBJ databases">
        <authorList>
            <person name="Haufschild T."/>
            <person name="Kallscheuer N."/>
            <person name="Hammer J."/>
            <person name="Kohn T."/>
            <person name="Kabuu M."/>
            <person name="Jogler M."/>
            <person name="Wohfarth N."/>
            <person name="Heuer A."/>
            <person name="Rohde M."/>
            <person name="van Teeseling M.C.F."/>
            <person name="Jogler C."/>
        </authorList>
    </citation>
    <scope>NUCLEOTIDE SEQUENCE</scope>
    <source>
        <strain evidence="4">Strain 138</strain>
        <strain evidence="5">Strain 318</strain>
    </source>
</reference>
<dbReference type="RefSeq" id="WP_367887409.1">
    <property type="nucleotide sequence ID" value="NZ_CP130612.1"/>
</dbReference>
<dbReference type="GO" id="GO:0016787">
    <property type="term" value="F:hydrolase activity"/>
    <property type="evidence" value="ECO:0007669"/>
    <property type="project" value="UniProtKB-KW"/>
</dbReference>
<sequence>MRLPFVVGACLALAAIPARALISQEGAVPFREVADSARRAPAADHRIVYGAAASQFAELRVPRGSGPHPVVFLLHGGCWLDAYGVDHVAGIAESLRRNGFAVFAAEYRRVGEEGAGAPGTFDDVRVAFDSLRAIAPRYAMDTSRVMAIGHSAGGQLALWLASEPGVRLRAVVALAAVTDLAAFAAPSGCGSAVPRLMGGAPDAPDAEIVARYAPYSPALRSGASAHTSVLLVTADDDRVVPRAQAEAYLARFSAARELRVPGGHFDLVAPWTEAWAQIFAMLRAISR</sequence>
<protein>
    <submittedName>
        <fullName evidence="5">Alpha/beta hydrolase</fullName>
    </submittedName>
</protein>
<keyword evidence="6" id="KW-1185">Reference proteome</keyword>
<evidence type="ECO:0000259" key="3">
    <source>
        <dbReference type="Pfam" id="PF20434"/>
    </source>
</evidence>
<dbReference type="Pfam" id="PF20434">
    <property type="entry name" value="BD-FAE"/>
    <property type="match status" value="1"/>
</dbReference>
<dbReference type="EMBL" id="CP130612">
    <property type="protein sequence ID" value="WKW11713.1"/>
    <property type="molecule type" value="Genomic_DNA"/>
</dbReference>
<evidence type="ECO:0000313" key="6">
    <source>
        <dbReference type="Proteomes" id="UP001229955"/>
    </source>
</evidence>
<dbReference type="PANTHER" id="PTHR48081">
    <property type="entry name" value="AB HYDROLASE SUPERFAMILY PROTEIN C4A8.06C"/>
    <property type="match status" value="1"/>
</dbReference>
<dbReference type="InterPro" id="IPR050300">
    <property type="entry name" value="GDXG_lipolytic_enzyme"/>
</dbReference>
<feature type="signal peptide" evidence="2">
    <location>
        <begin position="1"/>
        <end position="20"/>
    </location>
</feature>
<dbReference type="EMBL" id="CP130613">
    <property type="protein sequence ID" value="WKW14623.1"/>
    <property type="molecule type" value="Genomic_DNA"/>
</dbReference>
<gene>
    <name evidence="4" type="ORF">Strain138_000974</name>
    <name evidence="5" type="ORF">Strain318_000974</name>
</gene>
<name>A0AA49Q6L4_9BACT</name>
<dbReference type="InterPro" id="IPR049492">
    <property type="entry name" value="BD-FAE-like_dom"/>
</dbReference>
<dbReference type="AlphaFoldDB" id="A0AA49Q6L4"/>
<evidence type="ECO:0000313" key="4">
    <source>
        <dbReference type="EMBL" id="WKW11713.1"/>
    </source>
</evidence>
<dbReference type="Gene3D" id="3.40.50.1820">
    <property type="entry name" value="alpha/beta hydrolase"/>
    <property type="match status" value="1"/>
</dbReference>
<evidence type="ECO:0000256" key="2">
    <source>
        <dbReference type="SAM" id="SignalP"/>
    </source>
</evidence>
<dbReference type="SUPFAM" id="SSF53474">
    <property type="entry name" value="alpha/beta-Hydrolases"/>
    <property type="match status" value="1"/>
</dbReference>
<feature type="chain" id="PRO_5041382084" evidence="2">
    <location>
        <begin position="21"/>
        <end position="287"/>
    </location>
</feature>
<dbReference type="InterPro" id="IPR029058">
    <property type="entry name" value="AB_hydrolase_fold"/>
</dbReference>